<sequence length="133" mass="14666">MIYRKCSLLLFLKVITIGIQHLQSPCLQMWKSLVLKLSVWDTKITVSVLGKTDSLVKNCEACPGRGRGETLSYFASSPQVRLLSSSIAACTDSLSKAYGRPLRGSSQKDKYPDLNFGNQYLAVRSFTALSPTT</sequence>
<name>A0A8X6T7K8_NEPPI</name>
<evidence type="ECO:0000313" key="5">
    <source>
        <dbReference type="EMBL" id="GFU46631.1"/>
    </source>
</evidence>
<feature type="chain" id="PRO_5036596974" evidence="1">
    <location>
        <begin position="19"/>
        <end position="133"/>
    </location>
</feature>
<organism evidence="3 6">
    <name type="scientific">Nephila pilipes</name>
    <name type="common">Giant wood spider</name>
    <name type="synonym">Nephila maculata</name>
    <dbReference type="NCBI Taxonomy" id="299642"/>
    <lineage>
        <taxon>Eukaryota</taxon>
        <taxon>Metazoa</taxon>
        <taxon>Ecdysozoa</taxon>
        <taxon>Arthropoda</taxon>
        <taxon>Chelicerata</taxon>
        <taxon>Arachnida</taxon>
        <taxon>Araneae</taxon>
        <taxon>Araneomorphae</taxon>
        <taxon>Entelegynae</taxon>
        <taxon>Araneoidea</taxon>
        <taxon>Nephilidae</taxon>
        <taxon>Nephila</taxon>
    </lineage>
</organism>
<dbReference type="EMBL" id="BMAW01003157">
    <property type="protein sequence ID" value="GFS82074.1"/>
    <property type="molecule type" value="Genomic_DNA"/>
</dbReference>
<keyword evidence="6" id="KW-1185">Reference proteome</keyword>
<proteinExistence type="predicted"/>
<evidence type="ECO:0000313" key="3">
    <source>
        <dbReference type="EMBL" id="GFS82074.1"/>
    </source>
</evidence>
<dbReference type="EMBL" id="BMAW01121427">
    <property type="protein sequence ID" value="GFT93857.1"/>
    <property type="molecule type" value="Genomic_DNA"/>
</dbReference>
<comment type="caution">
    <text evidence="3">The sequence shown here is derived from an EMBL/GenBank/DDBJ whole genome shotgun (WGS) entry which is preliminary data.</text>
</comment>
<protein>
    <submittedName>
        <fullName evidence="3">Uncharacterized protein</fullName>
    </submittedName>
</protein>
<evidence type="ECO:0000313" key="6">
    <source>
        <dbReference type="Proteomes" id="UP000887013"/>
    </source>
</evidence>
<evidence type="ECO:0000256" key="1">
    <source>
        <dbReference type="SAM" id="SignalP"/>
    </source>
</evidence>
<gene>
    <name evidence="3" type="ORF">NPIL_325981</name>
    <name evidence="5" type="ORF">NPIL_498781</name>
    <name evidence="4" type="ORF">NPIL_679031</name>
    <name evidence="2" type="ORF">NPIL_71221</name>
</gene>
<evidence type="ECO:0000313" key="2">
    <source>
        <dbReference type="EMBL" id="GFS37094.1"/>
    </source>
</evidence>
<dbReference type="Proteomes" id="UP000887013">
    <property type="component" value="Unassembled WGS sequence"/>
</dbReference>
<dbReference type="EMBL" id="BMAW01042995">
    <property type="protein sequence ID" value="GFS37094.1"/>
    <property type="molecule type" value="Genomic_DNA"/>
</dbReference>
<evidence type="ECO:0000313" key="4">
    <source>
        <dbReference type="EMBL" id="GFT93857.1"/>
    </source>
</evidence>
<keyword evidence="1" id="KW-0732">Signal</keyword>
<accession>A0A8X6T7K8</accession>
<dbReference type="AlphaFoldDB" id="A0A8X6T7K8"/>
<reference evidence="3" key="1">
    <citation type="submission" date="2020-08" db="EMBL/GenBank/DDBJ databases">
        <title>Multicomponent nature underlies the extraordinary mechanical properties of spider dragline silk.</title>
        <authorList>
            <person name="Kono N."/>
            <person name="Nakamura H."/>
            <person name="Mori M."/>
            <person name="Yoshida Y."/>
            <person name="Ohtoshi R."/>
            <person name="Malay A.D."/>
            <person name="Moran D.A.P."/>
            <person name="Tomita M."/>
            <person name="Numata K."/>
            <person name="Arakawa K."/>
        </authorList>
    </citation>
    <scope>NUCLEOTIDE SEQUENCE</scope>
</reference>
<feature type="signal peptide" evidence="1">
    <location>
        <begin position="1"/>
        <end position="18"/>
    </location>
</feature>
<dbReference type="EMBL" id="BMAW01036995">
    <property type="protein sequence ID" value="GFU46631.1"/>
    <property type="molecule type" value="Genomic_DNA"/>
</dbReference>